<evidence type="ECO:0000256" key="8">
    <source>
        <dbReference type="RuleBase" id="RU003983"/>
    </source>
</evidence>
<dbReference type="CDD" id="cd07343">
    <property type="entry name" value="M48A_Zmpste24p_like"/>
    <property type="match status" value="1"/>
</dbReference>
<comment type="caution">
    <text evidence="12">The sequence shown here is derived from an EMBL/GenBank/DDBJ whole genome shotgun (WGS) entry which is preliminary data.</text>
</comment>
<feature type="binding site" evidence="7">
    <location>
        <position position="277"/>
    </location>
    <ligand>
        <name>Zn(2+)</name>
        <dbReference type="ChEBI" id="CHEBI:29105"/>
        <note>catalytic</note>
    </ligand>
</feature>
<keyword evidence="13" id="KW-1185">Reference proteome</keyword>
<comment type="similarity">
    <text evidence="8">Belongs to the peptidase M48 family.</text>
</comment>
<evidence type="ECO:0000313" key="12">
    <source>
        <dbReference type="EMBL" id="MBD3110278.1"/>
    </source>
</evidence>
<name>A0A927CYZ4_9BACI</name>
<evidence type="ECO:0000256" key="2">
    <source>
        <dbReference type="ARBA" id="ARBA00022723"/>
    </source>
</evidence>
<reference evidence="12" key="1">
    <citation type="submission" date="2020-09" db="EMBL/GenBank/DDBJ databases">
        <title>Bacillus faecalis sp. nov., a moderately halophilic bacterium isolated from cow faeces.</title>
        <authorList>
            <person name="Jiang L."/>
            <person name="Lee J."/>
        </authorList>
    </citation>
    <scope>NUCLEOTIDE SEQUENCE</scope>
    <source>
        <strain evidence="12">AGMB 02131</strain>
    </source>
</reference>
<evidence type="ECO:0000256" key="3">
    <source>
        <dbReference type="ARBA" id="ARBA00022801"/>
    </source>
</evidence>
<evidence type="ECO:0000259" key="11">
    <source>
        <dbReference type="Pfam" id="PF16491"/>
    </source>
</evidence>
<feature type="domain" description="CAAX prenyl protease 1 N-terminal" evidence="11">
    <location>
        <begin position="43"/>
        <end position="203"/>
    </location>
</feature>
<dbReference type="GO" id="GO:0071586">
    <property type="term" value="P:CAAX-box protein processing"/>
    <property type="evidence" value="ECO:0007669"/>
    <property type="project" value="InterPro"/>
</dbReference>
<feature type="binding site" evidence="7">
    <location>
        <position position="281"/>
    </location>
    <ligand>
        <name>Zn(2+)</name>
        <dbReference type="ChEBI" id="CHEBI:29105"/>
        <note>catalytic</note>
    </ligand>
</feature>
<dbReference type="InterPro" id="IPR001915">
    <property type="entry name" value="Peptidase_M48"/>
</dbReference>
<evidence type="ECO:0000256" key="9">
    <source>
        <dbReference type="SAM" id="Phobius"/>
    </source>
</evidence>
<dbReference type="Pfam" id="PF01435">
    <property type="entry name" value="Peptidase_M48"/>
    <property type="match status" value="1"/>
</dbReference>
<dbReference type="EMBL" id="JACXSI010000066">
    <property type="protein sequence ID" value="MBD3110278.1"/>
    <property type="molecule type" value="Genomic_DNA"/>
</dbReference>
<keyword evidence="9" id="KW-0812">Transmembrane</keyword>
<feature type="transmembrane region" description="Helical" evidence="9">
    <location>
        <begin position="105"/>
        <end position="128"/>
    </location>
</feature>
<feature type="transmembrane region" description="Helical" evidence="9">
    <location>
        <begin position="287"/>
        <end position="306"/>
    </location>
</feature>
<sequence>MGRAVKMAIGLYLAFAVTLYLYIFQWADTGIPEALKGTSADSATFMNKQQLILSEEYSEIRNFLFFLEAPFDWLFYFLVLVLGLSKRMENSARIVGKISVLRQAIYVFFLSLLSFIAMFPFNYAGHYFSEKYGISTQSFSLWMKDEVIGFWIGLVIMLGIAFVFFYVRSKSPKRWWLYLWMAMIPFTLFFMFVKPTIIDPLYNDFYPLKDKELEAKILAMAEEAGIPADHVFEVNMAEKTNAMNAYVTGIGANSRIVLWDTTLNKLTDEEILFIMAHEMAHYVEKHVYIGVGLYLVLALFGFGLTAKIMNLIIRKWGKLLRIESPNSLSGLLLFLCILSVLTFVSDPISNTVSRYQESRADRYALEMTNNKEAAVKTFQELSKSSLNQVNPPWLVKVFRYGHPTMIERISTAENYEEK</sequence>
<dbReference type="Pfam" id="PF16491">
    <property type="entry name" value="Peptidase_M48_N"/>
    <property type="match status" value="1"/>
</dbReference>
<dbReference type="FunFam" id="3.30.2010.10:FF:000010">
    <property type="entry name" value="M48 family peptidase"/>
    <property type="match status" value="1"/>
</dbReference>
<keyword evidence="5 8" id="KW-0482">Metalloprotease</keyword>
<evidence type="ECO:0000256" key="7">
    <source>
        <dbReference type="PIRSR" id="PIRSR627057-2"/>
    </source>
</evidence>
<gene>
    <name evidence="12" type="ORF">IEO70_18285</name>
</gene>
<dbReference type="GO" id="GO:0004222">
    <property type="term" value="F:metalloendopeptidase activity"/>
    <property type="evidence" value="ECO:0007669"/>
    <property type="project" value="InterPro"/>
</dbReference>
<keyword evidence="2 7" id="KW-0479">Metal-binding</keyword>
<keyword evidence="9" id="KW-0472">Membrane</keyword>
<feature type="domain" description="Peptidase M48" evidence="10">
    <location>
        <begin position="207"/>
        <end position="414"/>
    </location>
</feature>
<feature type="transmembrane region" description="Helical" evidence="9">
    <location>
        <begin position="7"/>
        <end position="27"/>
    </location>
</feature>
<dbReference type="InterPro" id="IPR027057">
    <property type="entry name" value="CAXX_Prtase_1"/>
</dbReference>
<evidence type="ECO:0000256" key="6">
    <source>
        <dbReference type="PIRSR" id="PIRSR627057-1"/>
    </source>
</evidence>
<keyword evidence="9" id="KW-1133">Transmembrane helix</keyword>
<feature type="binding site" evidence="7">
    <location>
        <position position="357"/>
    </location>
    <ligand>
        <name>Zn(2+)</name>
        <dbReference type="ChEBI" id="CHEBI:29105"/>
        <note>catalytic</note>
    </ligand>
</feature>
<keyword evidence="3 8" id="KW-0378">Hydrolase</keyword>
<evidence type="ECO:0000259" key="10">
    <source>
        <dbReference type="Pfam" id="PF01435"/>
    </source>
</evidence>
<dbReference type="PANTHER" id="PTHR10120">
    <property type="entry name" value="CAAX PRENYL PROTEASE 1"/>
    <property type="match status" value="1"/>
</dbReference>
<dbReference type="RefSeq" id="WP_190999812.1">
    <property type="nucleotide sequence ID" value="NZ_JACXSI010000066.1"/>
</dbReference>
<proteinExistence type="inferred from homology"/>
<feature type="transmembrane region" description="Helical" evidence="9">
    <location>
        <begin position="327"/>
        <end position="344"/>
    </location>
</feature>
<evidence type="ECO:0000256" key="4">
    <source>
        <dbReference type="ARBA" id="ARBA00022833"/>
    </source>
</evidence>
<dbReference type="GO" id="GO:0046872">
    <property type="term" value="F:metal ion binding"/>
    <property type="evidence" value="ECO:0007669"/>
    <property type="project" value="UniProtKB-KW"/>
</dbReference>
<evidence type="ECO:0000256" key="1">
    <source>
        <dbReference type="ARBA" id="ARBA00022670"/>
    </source>
</evidence>
<evidence type="ECO:0000256" key="5">
    <source>
        <dbReference type="ARBA" id="ARBA00023049"/>
    </source>
</evidence>
<keyword evidence="1 8" id="KW-0645">Protease</keyword>
<comment type="cofactor">
    <cofactor evidence="7 8">
        <name>Zn(2+)</name>
        <dbReference type="ChEBI" id="CHEBI:29105"/>
    </cofactor>
    <text evidence="7 8">Binds 1 zinc ion per subunit.</text>
</comment>
<feature type="active site" evidence="6">
    <location>
        <position position="278"/>
    </location>
</feature>
<feature type="transmembrane region" description="Helical" evidence="9">
    <location>
        <begin position="175"/>
        <end position="193"/>
    </location>
</feature>
<dbReference type="Gene3D" id="3.30.2010.10">
    <property type="entry name" value="Metalloproteases ('zincins'), catalytic domain"/>
    <property type="match status" value="1"/>
</dbReference>
<feature type="transmembrane region" description="Helical" evidence="9">
    <location>
        <begin position="148"/>
        <end position="168"/>
    </location>
</feature>
<protein>
    <submittedName>
        <fullName evidence="12">M48 family metallopeptidase</fullName>
    </submittedName>
</protein>
<dbReference type="Proteomes" id="UP000602076">
    <property type="component" value="Unassembled WGS sequence"/>
</dbReference>
<feature type="active site" description="Proton donor" evidence="6">
    <location>
        <position position="361"/>
    </location>
</feature>
<organism evidence="12 13">
    <name type="scientific">Peribacillus faecalis</name>
    <dbReference type="NCBI Taxonomy" id="2772559"/>
    <lineage>
        <taxon>Bacteria</taxon>
        <taxon>Bacillati</taxon>
        <taxon>Bacillota</taxon>
        <taxon>Bacilli</taxon>
        <taxon>Bacillales</taxon>
        <taxon>Bacillaceae</taxon>
        <taxon>Peribacillus</taxon>
    </lineage>
</organism>
<keyword evidence="4 7" id="KW-0862">Zinc</keyword>
<evidence type="ECO:0000313" key="13">
    <source>
        <dbReference type="Proteomes" id="UP000602076"/>
    </source>
</evidence>
<dbReference type="AlphaFoldDB" id="A0A927CYZ4"/>
<dbReference type="InterPro" id="IPR032456">
    <property type="entry name" value="Peptidase_M48_N"/>
</dbReference>
<accession>A0A927CYZ4</accession>
<feature type="transmembrane region" description="Helical" evidence="9">
    <location>
        <begin position="63"/>
        <end position="84"/>
    </location>
</feature>